<dbReference type="AlphaFoldDB" id="W4QYN3"/>
<evidence type="ECO:0000313" key="3">
    <source>
        <dbReference type="Proteomes" id="UP000018896"/>
    </source>
</evidence>
<keyword evidence="3" id="KW-1185">Reference proteome</keyword>
<accession>W4QYN3</accession>
<comment type="caution">
    <text evidence="2">The sequence shown here is derived from an EMBL/GenBank/DDBJ whole genome shotgun (WGS) entry which is preliminary data.</text>
</comment>
<dbReference type="Proteomes" id="UP000018896">
    <property type="component" value="Unassembled WGS sequence"/>
</dbReference>
<organism evidence="2 3">
    <name type="scientific">Halalkalibacter akibai (strain ATCC 43226 / DSM 21942 / CIP 109018 / JCM 9157 / 1139)</name>
    <name type="common">Bacillus akibai</name>
    <dbReference type="NCBI Taxonomy" id="1236973"/>
    <lineage>
        <taxon>Bacteria</taxon>
        <taxon>Bacillati</taxon>
        <taxon>Bacillota</taxon>
        <taxon>Bacilli</taxon>
        <taxon>Bacillales</taxon>
        <taxon>Bacillaceae</taxon>
        <taxon>Halalkalibacter</taxon>
    </lineage>
</organism>
<evidence type="ECO:0000313" key="2">
    <source>
        <dbReference type="EMBL" id="GAE37002.1"/>
    </source>
</evidence>
<feature type="signal peptide" evidence="1">
    <location>
        <begin position="1"/>
        <end position="24"/>
    </location>
</feature>
<proteinExistence type="predicted"/>
<name>W4QYN3_HALA3</name>
<dbReference type="RefSeq" id="WP_148296917.1">
    <property type="nucleotide sequence ID" value="NZ_BAUV01000049.1"/>
</dbReference>
<evidence type="ECO:0000256" key="1">
    <source>
        <dbReference type="SAM" id="SignalP"/>
    </source>
</evidence>
<reference evidence="2 3" key="1">
    <citation type="journal article" date="2014" name="Genome Announc.">
        <title>Draft Genome Sequences of Three Alkaliphilic Bacillus Strains, Bacillus wakoensis JCM 9140T, Bacillus akibai JCM 9157T, and Bacillus hemicellulosilyticus JCM 9152T.</title>
        <authorList>
            <person name="Yuki M."/>
            <person name="Oshima K."/>
            <person name="Suda W."/>
            <person name="Oshida Y."/>
            <person name="Kitamura K."/>
            <person name="Iida T."/>
            <person name="Hattori M."/>
            <person name="Ohkuma M."/>
        </authorList>
    </citation>
    <scope>NUCLEOTIDE SEQUENCE [LARGE SCALE GENOMIC DNA]</scope>
    <source>
        <strain evidence="2 3">JCM 9157</strain>
    </source>
</reference>
<protein>
    <submittedName>
        <fullName evidence="2">Uncharacterized protein</fullName>
    </submittedName>
</protein>
<keyword evidence="1" id="KW-0732">Signal</keyword>
<dbReference type="STRING" id="1236973.JCM9157_4243"/>
<gene>
    <name evidence="2" type="ORF">JCM9157_4243</name>
</gene>
<dbReference type="OrthoDB" id="529831at2"/>
<feature type="chain" id="PRO_5004847233" evidence="1">
    <location>
        <begin position="25"/>
        <end position="368"/>
    </location>
</feature>
<sequence>MMKRLMSFVLLLFVLQLSAVNVHAHGEEGQASLIVKSSSESFHQTVLKIKSDKLVRTLFEAKPVDQVKEVPFSNQYILLEDLGEIHFYSVDEHGTFYDVETKHKLEVPVKTKKKVMSYFKGLHQHHFGTLKPWKEVNELLPRYASFTILDLETGLRFQAQRRAGKNHADVQPLTRADTAIMKKIYDGKWSWKRRAVLVFHEDTAIAASMHGMPHGGGALANNFPGHFCIHYKDSLTHSTRNLDLSHQIMVNKAGGKLAPFVQQLSAPQVVETFMIALNQQDLDLLQLVHNENPEQSKVLIENVESIRLVKKNNPASLDGDLVYELPLNFKIQEKGHKERDSSFVFRLKRTSPTDPWKIEPVLVEQLLN</sequence>
<dbReference type="eggNOG" id="COG1388">
    <property type="taxonomic scope" value="Bacteria"/>
</dbReference>
<dbReference type="EMBL" id="BAUV01000049">
    <property type="protein sequence ID" value="GAE37002.1"/>
    <property type="molecule type" value="Genomic_DNA"/>
</dbReference>